<dbReference type="AlphaFoldDB" id="A0A7W8E8U5"/>
<dbReference type="Gene3D" id="1.10.10.60">
    <property type="entry name" value="Homeodomain-like"/>
    <property type="match status" value="2"/>
</dbReference>
<dbReference type="PANTHER" id="PTHR46796:SF14">
    <property type="entry name" value="TRANSCRIPTIONAL REGULATORY PROTEIN"/>
    <property type="match status" value="1"/>
</dbReference>
<dbReference type="Proteomes" id="UP000584867">
    <property type="component" value="Unassembled WGS sequence"/>
</dbReference>
<dbReference type="InterPro" id="IPR050204">
    <property type="entry name" value="AraC_XylS_family_regulators"/>
</dbReference>
<protein>
    <submittedName>
        <fullName evidence="5">AraC-like DNA-binding protein</fullName>
    </submittedName>
</protein>
<evidence type="ECO:0000259" key="4">
    <source>
        <dbReference type="PROSITE" id="PS01124"/>
    </source>
</evidence>
<keyword evidence="3" id="KW-0804">Transcription</keyword>
<dbReference type="SUPFAM" id="SSF46689">
    <property type="entry name" value="Homeodomain-like"/>
    <property type="match status" value="2"/>
</dbReference>
<dbReference type="SMART" id="SM00342">
    <property type="entry name" value="HTH_ARAC"/>
    <property type="match status" value="1"/>
</dbReference>
<dbReference type="InterPro" id="IPR018062">
    <property type="entry name" value="HTH_AraC-typ_CS"/>
</dbReference>
<evidence type="ECO:0000256" key="2">
    <source>
        <dbReference type="ARBA" id="ARBA00023125"/>
    </source>
</evidence>
<dbReference type="EMBL" id="JACHIO010000007">
    <property type="protein sequence ID" value="MBB5063813.1"/>
    <property type="molecule type" value="Genomic_DNA"/>
</dbReference>
<dbReference type="InterPro" id="IPR009057">
    <property type="entry name" value="Homeodomain-like_sf"/>
</dbReference>
<evidence type="ECO:0000256" key="1">
    <source>
        <dbReference type="ARBA" id="ARBA00023015"/>
    </source>
</evidence>
<dbReference type="GO" id="GO:0043565">
    <property type="term" value="F:sequence-specific DNA binding"/>
    <property type="evidence" value="ECO:0007669"/>
    <property type="project" value="InterPro"/>
</dbReference>
<gene>
    <name evidence="5" type="ORF">HDF15_002158</name>
</gene>
<dbReference type="InterPro" id="IPR018060">
    <property type="entry name" value="HTH_AraC"/>
</dbReference>
<dbReference type="PROSITE" id="PS01124">
    <property type="entry name" value="HTH_ARAC_FAMILY_2"/>
    <property type="match status" value="1"/>
</dbReference>
<evidence type="ECO:0000313" key="5">
    <source>
        <dbReference type="EMBL" id="MBB5063813.1"/>
    </source>
</evidence>
<name>A0A7W8E8U5_9BACT</name>
<dbReference type="PROSITE" id="PS00041">
    <property type="entry name" value="HTH_ARAC_FAMILY_1"/>
    <property type="match status" value="1"/>
</dbReference>
<reference evidence="5 6" key="1">
    <citation type="submission" date="2020-08" db="EMBL/GenBank/DDBJ databases">
        <title>Genomic Encyclopedia of Type Strains, Phase IV (KMG-V): Genome sequencing to study the core and pangenomes of soil and plant-associated prokaryotes.</title>
        <authorList>
            <person name="Whitman W."/>
        </authorList>
    </citation>
    <scope>NUCLEOTIDE SEQUENCE [LARGE SCALE GENOMIC DNA]</scope>
    <source>
        <strain evidence="5 6">X5P3</strain>
    </source>
</reference>
<sequence length="282" mass="31740">MGRIWNDITVYGVTTYSAPGKSWQSLESDQSTVAVILDQEGGIAEPRKRLNAPTPRVRYDAGHTMYIPANTDIWAFGDSTSIVRGVRMLFNLSVVDGLLQDECDRVRWSEPVLLLYDNRIREIAKLIWEECHSEGERPLLYGESLTTALLSCLFQSSDAQKKTSQSGLTRIQLKRTVEYMRASLLRDVRLKELASVAGLSPSHFGRAFKRSTGLTPHRWILQHRVQLAQRLMRESGKPIVIAAEMAGFSNQSHFTKVFRASTGTTPRAWLHNVAQRSHNGAD</sequence>
<organism evidence="5 6">
    <name type="scientific">Granulicella mallensis</name>
    <dbReference type="NCBI Taxonomy" id="940614"/>
    <lineage>
        <taxon>Bacteria</taxon>
        <taxon>Pseudomonadati</taxon>
        <taxon>Acidobacteriota</taxon>
        <taxon>Terriglobia</taxon>
        <taxon>Terriglobales</taxon>
        <taxon>Acidobacteriaceae</taxon>
        <taxon>Granulicella</taxon>
    </lineage>
</organism>
<accession>A0A7W8E8U5</accession>
<dbReference type="GO" id="GO:0003700">
    <property type="term" value="F:DNA-binding transcription factor activity"/>
    <property type="evidence" value="ECO:0007669"/>
    <property type="project" value="InterPro"/>
</dbReference>
<keyword evidence="1" id="KW-0805">Transcription regulation</keyword>
<dbReference type="PANTHER" id="PTHR46796">
    <property type="entry name" value="HTH-TYPE TRANSCRIPTIONAL ACTIVATOR RHAS-RELATED"/>
    <property type="match status" value="1"/>
</dbReference>
<proteinExistence type="predicted"/>
<dbReference type="RefSeq" id="WP_184255229.1">
    <property type="nucleotide sequence ID" value="NZ_JACHIO010000007.1"/>
</dbReference>
<keyword evidence="2 5" id="KW-0238">DNA-binding</keyword>
<feature type="domain" description="HTH araC/xylS-type" evidence="4">
    <location>
        <begin position="174"/>
        <end position="272"/>
    </location>
</feature>
<comment type="caution">
    <text evidence="5">The sequence shown here is derived from an EMBL/GenBank/DDBJ whole genome shotgun (WGS) entry which is preliminary data.</text>
</comment>
<evidence type="ECO:0000256" key="3">
    <source>
        <dbReference type="ARBA" id="ARBA00023163"/>
    </source>
</evidence>
<dbReference type="Pfam" id="PF12833">
    <property type="entry name" value="HTH_18"/>
    <property type="match status" value="1"/>
</dbReference>
<evidence type="ECO:0000313" key="6">
    <source>
        <dbReference type="Proteomes" id="UP000584867"/>
    </source>
</evidence>